<protein>
    <submittedName>
        <fullName evidence="1">DUF3987 domain-containing protein</fullName>
    </submittedName>
</protein>
<evidence type="ECO:0000313" key="2">
    <source>
        <dbReference type="Proteomes" id="UP000470213"/>
    </source>
</evidence>
<dbReference type="AlphaFoldDB" id="A0A7X5LR69"/>
<sequence length="387" mass="43935">MKKRKYVKQRLPATRTFDTIQPEIHLEEFEWKAVKKLSDTACSAATFSLSCIPPITKSLVRVISNEGNTDAGNVAASLIVFFSGGLSNIYKVQPEQENKGWYISPNLSGLLVGPASARKSRAFRPIESLVRKAEDELQFEYSKTEKEELAAYQLKKKKNASREQLAQKTILESLRIEKNDPAKAEEMMADAERLLMQMENDLEPPSAMSLIINHTTEAGLHKLKTREIHCHFYVRDEATPLLLETMSITRSNIKAFLIEAMDGDNDYRRNLKTEHAGRALAPKIVIFGTIQPSKIKIYLKDIIKDGLNNDGFFNRLQLLVFPDEQRVLELPSNTRPETIKQLFQKVLSQLLHKENLLKENQKVIKFSLDAHACSGPFRSPISVQSDH</sequence>
<dbReference type="EMBL" id="JAAAWN010000067">
    <property type="protein sequence ID" value="NDV93265.1"/>
    <property type="molecule type" value="Genomic_DNA"/>
</dbReference>
<name>A0A7X5LR69_9ALTE</name>
<evidence type="ECO:0000313" key="1">
    <source>
        <dbReference type="EMBL" id="NDV93265.1"/>
    </source>
</evidence>
<keyword evidence="2" id="KW-1185">Reference proteome</keyword>
<gene>
    <name evidence="1" type="ORF">GTH32_19065</name>
</gene>
<proteinExistence type="predicted"/>
<dbReference type="InterPro" id="IPR025048">
    <property type="entry name" value="DUF3987"/>
</dbReference>
<accession>A0A7X5LR69</accession>
<dbReference type="RefSeq" id="WP_163088777.1">
    <property type="nucleotide sequence ID" value="NZ_JAAAWN010000067.1"/>
</dbReference>
<organism evidence="1 2">
    <name type="scientific">Alteromonas profundi</name>
    <dbReference type="NCBI Taxonomy" id="2696062"/>
    <lineage>
        <taxon>Bacteria</taxon>
        <taxon>Pseudomonadati</taxon>
        <taxon>Pseudomonadota</taxon>
        <taxon>Gammaproteobacteria</taxon>
        <taxon>Alteromonadales</taxon>
        <taxon>Alteromonadaceae</taxon>
        <taxon>Alteromonas/Salinimonas group</taxon>
        <taxon>Alteromonas</taxon>
    </lineage>
</organism>
<comment type="caution">
    <text evidence="1">The sequence shown here is derived from an EMBL/GenBank/DDBJ whole genome shotgun (WGS) entry which is preliminary data.</text>
</comment>
<reference evidence="1 2" key="1">
    <citation type="submission" date="2020-01" db="EMBL/GenBank/DDBJ databases">
        <authorList>
            <person name="Chen J."/>
            <person name="Zhu S."/>
            <person name="Yang J."/>
        </authorList>
    </citation>
    <scope>NUCLEOTIDE SEQUENCE [LARGE SCALE GENOMIC DNA]</scope>
    <source>
        <strain evidence="1 2">345S023</strain>
    </source>
</reference>
<dbReference type="Pfam" id="PF13148">
    <property type="entry name" value="DUF3987"/>
    <property type="match status" value="1"/>
</dbReference>
<dbReference type="Proteomes" id="UP000470213">
    <property type="component" value="Unassembled WGS sequence"/>
</dbReference>